<dbReference type="Pfam" id="PF12237">
    <property type="entry name" value="PCIF1_WW"/>
    <property type="match status" value="1"/>
</dbReference>
<reference evidence="3" key="1">
    <citation type="submission" date="2022-10" db="EMBL/GenBank/DDBJ databases">
        <authorList>
            <person name="Chen Y."/>
            <person name="Dougan E. K."/>
            <person name="Chan C."/>
            <person name="Rhodes N."/>
            <person name="Thang M."/>
        </authorList>
    </citation>
    <scope>NUCLEOTIDE SEQUENCE</scope>
</reference>
<feature type="region of interest" description="Disordered" evidence="1">
    <location>
        <begin position="1"/>
        <end position="26"/>
    </location>
</feature>
<dbReference type="GO" id="GO:0016422">
    <property type="term" value="F:mRNA (2'-O-methyladenosine-N6-)-methyltransferase activity"/>
    <property type="evidence" value="ECO:0007669"/>
    <property type="project" value="InterPro"/>
</dbReference>
<dbReference type="OrthoDB" id="193787at2759"/>
<dbReference type="AlphaFoldDB" id="A0A9P1GMI7"/>
<name>A0A9P1GMI7_9DINO</name>
<keyword evidence="5" id="KW-1185">Reference proteome</keyword>
<dbReference type="Proteomes" id="UP001152797">
    <property type="component" value="Unassembled WGS sequence"/>
</dbReference>
<evidence type="ECO:0000313" key="3">
    <source>
        <dbReference type="EMBL" id="CAI4017566.1"/>
    </source>
</evidence>
<sequence>MAGKRAVDQDGAQQVPSKKLKPAPAKSRFWDLDQSLDDAAARDLRRLRGKVGVSAPTVEEEACRARTVQFLRKTYAKLCQKHQLKAASPVFFDKWHCAWLCHAELSLGPGNRDPLLPVIEDFAVLDAAMVKALAFLPKEKVAPMARDLHRVAERKAKALPEKLLQLPTGGHATVVQQGKEVTLSFQGQEVQISSWHLRKLWRLFRGPEEAFSDAAFCCLLRYQSVLQKGFQGACTSEVFEALRETFGCRFECFASPLNCHYRWTCSAFLDTDAPFGSLGSFFLQEFRSGAFQLNPPFVDDLVIPMVQKLEDCLVAAEAAKSALTFVVVVCANAGSRSGKAALEAIGASRFLRAQVTCPRNTHEYVDGEQHVNKMIRGSPCESGIFILQSRRAAKTNAATEEKMQRIKASFMGVDGKT</sequence>
<dbReference type="EMBL" id="CAMXCT030006643">
    <property type="protein sequence ID" value="CAL4804878.1"/>
    <property type="molecule type" value="Genomic_DNA"/>
</dbReference>
<evidence type="ECO:0000313" key="4">
    <source>
        <dbReference type="EMBL" id="CAL4804878.1"/>
    </source>
</evidence>
<reference evidence="4 5" key="2">
    <citation type="submission" date="2024-05" db="EMBL/GenBank/DDBJ databases">
        <authorList>
            <person name="Chen Y."/>
            <person name="Shah S."/>
            <person name="Dougan E. K."/>
            <person name="Thang M."/>
            <person name="Chan C."/>
        </authorList>
    </citation>
    <scope>NUCLEOTIDE SEQUENCE [LARGE SCALE GENOMIC DNA]</scope>
</reference>
<dbReference type="EMBL" id="CAMXCT010006643">
    <property type="protein sequence ID" value="CAI4017566.1"/>
    <property type="molecule type" value="Genomic_DNA"/>
</dbReference>
<evidence type="ECO:0000256" key="1">
    <source>
        <dbReference type="SAM" id="MobiDB-lite"/>
    </source>
</evidence>
<gene>
    <name evidence="3" type="ORF">C1SCF055_LOCUS42202</name>
</gene>
<proteinExistence type="predicted"/>
<dbReference type="PANTHER" id="PTHR21727:SF0">
    <property type="entry name" value="MRNA (2'-O-METHYLADENOSINE-N(6)-)-METHYLTRANSFERASE"/>
    <property type="match status" value="1"/>
</dbReference>
<dbReference type="InterPro" id="IPR022035">
    <property type="entry name" value="PCIF1_WW"/>
</dbReference>
<evidence type="ECO:0000313" key="5">
    <source>
        <dbReference type="Proteomes" id="UP001152797"/>
    </source>
</evidence>
<comment type="caution">
    <text evidence="3">The sequence shown here is derived from an EMBL/GenBank/DDBJ whole genome shotgun (WGS) entry which is preliminary data.</text>
</comment>
<dbReference type="EMBL" id="CAMXCT020006643">
    <property type="protein sequence ID" value="CAL1170941.1"/>
    <property type="molecule type" value="Genomic_DNA"/>
</dbReference>
<evidence type="ECO:0000259" key="2">
    <source>
        <dbReference type="Pfam" id="PF12237"/>
    </source>
</evidence>
<dbReference type="InterPro" id="IPR039881">
    <property type="entry name" value="PCIF1-like"/>
</dbReference>
<accession>A0A9P1GMI7</accession>
<feature type="domain" description="PCIF1 WW" evidence="2">
    <location>
        <begin position="208"/>
        <end position="367"/>
    </location>
</feature>
<protein>
    <recommendedName>
        <fullName evidence="2">PCIF1 WW domain-containing protein</fullName>
    </recommendedName>
</protein>
<organism evidence="3">
    <name type="scientific">Cladocopium goreaui</name>
    <dbReference type="NCBI Taxonomy" id="2562237"/>
    <lineage>
        <taxon>Eukaryota</taxon>
        <taxon>Sar</taxon>
        <taxon>Alveolata</taxon>
        <taxon>Dinophyceae</taxon>
        <taxon>Suessiales</taxon>
        <taxon>Symbiodiniaceae</taxon>
        <taxon>Cladocopium</taxon>
    </lineage>
</organism>
<dbReference type="PANTHER" id="PTHR21727">
    <property type="entry name" value="PHOSPHORYLATED CTD INTERACTING FACTOR 1"/>
    <property type="match status" value="1"/>
</dbReference>
<dbReference type="GO" id="GO:0099122">
    <property type="term" value="F:RNA polymerase II C-terminal domain binding"/>
    <property type="evidence" value="ECO:0007669"/>
    <property type="project" value="InterPro"/>
</dbReference>